<comment type="caution">
    <text evidence="10">The sequence shown here is derived from an EMBL/GenBank/DDBJ whole genome shotgun (WGS) entry which is preliminary data.</text>
</comment>
<dbReference type="PANTHER" id="PTHR12708">
    <property type="entry name" value="DNA POLYMERASE EPSILON SUBUNIT B"/>
    <property type="match status" value="1"/>
</dbReference>
<name>A0A8H6CGJ9_9LECA</name>
<evidence type="ECO:0000256" key="5">
    <source>
        <dbReference type="ARBA" id="ARBA00023125"/>
    </source>
</evidence>
<dbReference type="InterPro" id="IPR007185">
    <property type="entry name" value="DNA_pol_a/d/e_bsu"/>
</dbReference>
<sequence length="808" mass="87138">MNTEAMDRGTHVSRTRTAPLFRATQKAAYPSLIPSSSPAFSTPVHPIRSSKPPEPSKPSILSILLPPATLRPLAFRTFTKKHSLTLTSSALQAFATFIGKHCGSGWREEGLAEKVLDEAAKSWKKNGGGVIVPGEGDELKSILRNMERSMSGGKPSQQGGPSRQGSFAFEKTDGDTTDSNSRPWAWSREDSAARLGMSALGVDDDGGTTSSEDPRRWLKIVGAFEQPRLTYNVNQKHFEAASTAPSLLPDPSHKTHLFRHRYNLIYQRLLRNESFQSSSVASARTSSLQRFSSTIATTQQAYKITPIANLLGRSGSSHLLLGLLTISPTGVLTINDLTGSIAVDIQHARPVPEDGAWFTPGMIVLVDGVYEEEGSSTGPGLDGNRGVGGTVGGKFIAFSVGGPPCERREVTVGVSGAGKDGHTNAGGGFGWVDFLGVGSERAAGSAMRRLETHVLKRASSEDLAEGRARMVICGEVVLDSAKTLQALKRVLGSYAAEQADQTPMVVVLMGNFVQNAVMTGGTSGGSIEYKEYFDSLAAAVSDYPTMLQNTTFVFVPGDNDPWASAFSAGAATALPRNSVPDIFTTRIKRAFATARSEAEKATGKKTDGEAVWSTNPTRLTLFGPAQEIVFFRDDMSGRLRRNAVRFRPLQAKTQPESNIVPDQMGNGDATTMEEGQESSEGTEVDIAVETAESHIPISKTREFAKSIVSSDLQTARKIVKTILDQGYLSPFPPSDRPVLWDYAGALQLYPLPTALVLMDPEAPPFAVTYEGCHVMNPGPLTLNGRKGVAQWMEYDARTRRGRTREMRF</sequence>
<comment type="similarity">
    <text evidence="2">Belongs to the DNA polymerase epsilon subunit B family.</text>
</comment>
<organism evidence="10 11">
    <name type="scientific">Letharia columbiana</name>
    <dbReference type="NCBI Taxonomy" id="112416"/>
    <lineage>
        <taxon>Eukaryota</taxon>
        <taxon>Fungi</taxon>
        <taxon>Dikarya</taxon>
        <taxon>Ascomycota</taxon>
        <taxon>Pezizomycotina</taxon>
        <taxon>Lecanoromycetes</taxon>
        <taxon>OSLEUM clade</taxon>
        <taxon>Lecanoromycetidae</taxon>
        <taxon>Lecanorales</taxon>
        <taxon>Lecanorineae</taxon>
        <taxon>Parmeliaceae</taxon>
        <taxon>Letharia</taxon>
    </lineage>
</organism>
<dbReference type="EMBL" id="JACCJC010000134">
    <property type="protein sequence ID" value="KAF6223185.1"/>
    <property type="molecule type" value="Genomic_DNA"/>
</dbReference>
<proteinExistence type="inferred from homology"/>
<keyword evidence="5" id="KW-0238">DNA-binding</keyword>
<evidence type="ECO:0000256" key="1">
    <source>
        <dbReference type="ARBA" id="ARBA00004123"/>
    </source>
</evidence>
<evidence type="ECO:0000256" key="6">
    <source>
        <dbReference type="ARBA" id="ARBA00023242"/>
    </source>
</evidence>
<accession>A0A8H6CGJ9</accession>
<comment type="subcellular location">
    <subcellularLocation>
        <location evidence="1">Nucleus</location>
    </subcellularLocation>
</comment>
<dbReference type="AlphaFoldDB" id="A0A8H6CGJ9"/>
<dbReference type="PANTHER" id="PTHR12708:SF0">
    <property type="entry name" value="DNA POLYMERASE EPSILON SUBUNIT 2"/>
    <property type="match status" value="1"/>
</dbReference>
<feature type="region of interest" description="Disordered" evidence="8">
    <location>
        <begin position="149"/>
        <end position="185"/>
    </location>
</feature>
<dbReference type="GO" id="GO:0042276">
    <property type="term" value="P:error-prone translesion synthesis"/>
    <property type="evidence" value="ECO:0007669"/>
    <property type="project" value="TreeGrafter"/>
</dbReference>
<dbReference type="GeneID" id="59294860"/>
<dbReference type="Proteomes" id="UP000578531">
    <property type="component" value="Unassembled WGS sequence"/>
</dbReference>
<evidence type="ECO:0000256" key="4">
    <source>
        <dbReference type="ARBA" id="ARBA00022705"/>
    </source>
</evidence>
<evidence type="ECO:0000256" key="8">
    <source>
        <dbReference type="SAM" id="MobiDB-lite"/>
    </source>
</evidence>
<dbReference type="RefSeq" id="XP_037158059.1">
    <property type="nucleotide sequence ID" value="XM_037315056.1"/>
</dbReference>
<evidence type="ECO:0000256" key="7">
    <source>
        <dbReference type="ARBA" id="ARBA00032930"/>
    </source>
</evidence>
<protein>
    <recommendedName>
        <fullName evidence="3">DNA polymerase epsilon subunit B</fullName>
    </recommendedName>
    <alternativeName>
        <fullName evidence="7">DNA polymerase II subunit 2</fullName>
    </alternativeName>
</protein>
<keyword evidence="11" id="KW-1185">Reference proteome</keyword>
<dbReference type="OrthoDB" id="10254730at2759"/>
<feature type="region of interest" description="Disordered" evidence="8">
    <location>
        <begin position="32"/>
        <end position="58"/>
    </location>
</feature>
<gene>
    <name evidence="10" type="ORF">HO173_013232</name>
</gene>
<evidence type="ECO:0000256" key="3">
    <source>
        <dbReference type="ARBA" id="ARBA00016011"/>
    </source>
</evidence>
<dbReference type="InterPro" id="IPR016266">
    <property type="entry name" value="POLE2"/>
</dbReference>
<keyword evidence="6" id="KW-0539">Nucleus</keyword>
<feature type="compositionally biased region" description="Acidic residues" evidence="8">
    <location>
        <begin position="674"/>
        <end position="683"/>
    </location>
</feature>
<feature type="compositionally biased region" description="Low complexity" evidence="8">
    <location>
        <begin position="149"/>
        <end position="166"/>
    </location>
</feature>
<dbReference type="Pfam" id="PF04042">
    <property type="entry name" value="DNA_pol_E_B"/>
    <property type="match status" value="1"/>
</dbReference>
<feature type="domain" description="DNA polymerase alpha/delta/epsilon subunit B" evidence="9">
    <location>
        <begin position="471"/>
        <end position="766"/>
    </location>
</feature>
<evidence type="ECO:0000256" key="2">
    <source>
        <dbReference type="ARBA" id="ARBA00009560"/>
    </source>
</evidence>
<reference evidence="10 11" key="1">
    <citation type="journal article" date="2020" name="Genomics">
        <title>Complete, high-quality genomes from long-read metagenomic sequencing of two wolf lichen thalli reveals enigmatic genome architecture.</title>
        <authorList>
            <person name="McKenzie S.K."/>
            <person name="Walston R.F."/>
            <person name="Allen J.L."/>
        </authorList>
    </citation>
    <scope>NUCLEOTIDE SEQUENCE [LARGE SCALE GENOMIC DNA]</scope>
    <source>
        <strain evidence="10">WasteWater2</strain>
    </source>
</reference>
<evidence type="ECO:0000259" key="9">
    <source>
        <dbReference type="Pfam" id="PF04042"/>
    </source>
</evidence>
<dbReference type="GO" id="GO:0003677">
    <property type="term" value="F:DNA binding"/>
    <property type="evidence" value="ECO:0007669"/>
    <property type="project" value="UniProtKB-KW"/>
</dbReference>
<dbReference type="GO" id="GO:0008622">
    <property type="term" value="C:epsilon DNA polymerase complex"/>
    <property type="evidence" value="ECO:0007669"/>
    <property type="project" value="InterPro"/>
</dbReference>
<feature type="region of interest" description="Disordered" evidence="8">
    <location>
        <begin position="657"/>
        <end position="683"/>
    </location>
</feature>
<keyword evidence="4" id="KW-0235">DNA replication</keyword>
<evidence type="ECO:0000313" key="10">
    <source>
        <dbReference type="EMBL" id="KAF6223185.1"/>
    </source>
</evidence>
<evidence type="ECO:0000313" key="11">
    <source>
        <dbReference type="Proteomes" id="UP000578531"/>
    </source>
</evidence>
<dbReference type="GO" id="GO:0006261">
    <property type="term" value="P:DNA-templated DNA replication"/>
    <property type="evidence" value="ECO:0007669"/>
    <property type="project" value="InterPro"/>
</dbReference>